<gene>
    <name evidence="1" type="ORF">WN50_23445</name>
</gene>
<dbReference type="InterPro" id="IPR026350">
    <property type="entry name" value="GxxExxY"/>
</dbReference>
<dbReference type="NCBIfam" id="TIGR04256">
    <property type="entry name" value="GxxExxY"/>
    <property type="match status" value="1"/>
</dbReference>
<dbReference type="AlphaFoldDB" id="A0A0F5YA12"/>
<reference evidence="1 2" key="1">
    <citation type="submission" date="2015-06" db="EMBL/GenBank/DDBJ databases">
        <title>Draft genome assembly of filamentous brackish cyanobacterium Limnoraphis robusta strain CS-951.</title>
        <authorList>
            <person name="Willis A."/>
            <person name="Parks M."/>
            <person name="Burford M.A."/>
        </authorList>
    </citation>
    <scope>NUCLEOTIDE SEQUENCE [LARGE SCALE GENOMIC DNA]</scope>
    <source>
        <strain evidence="1 2">CS-951</strain>
    </source>
</reference>
<dbReference type="Proteomes" id="UP000033607">
    <property type="component" value="Unassembled WGS sequence"/>
</dbReference>
<proteinExistence type="predicted"/>
<comment type="caution">
    <text evidence="1">The sequence shown here is derived from an EMBL/GenBank/DDBJ whole genome shotgun (WGS) entry which is preliminary data.</text>
</comment>
<dbReference type="EMBL" id="LATL02000128">
    <property type="protein sequence ID" value="KKD35771.1"/>
    <property type="molecule type" value="Genomic_DNA"/>
</dbReference>
<dbReference type="Pfam" id="PF13366">
    <property type="entry name" value="PDDEXK_3"/>
    <property type="match status" value="1"/>
</dbReference>
<sequence>MIKIRSTRRHEVMKMYRDPISEEVNQVAKQIVDAAFTVHSTLGAGLLESVYEVCLDYELTKRGLRVARQVSLPVIYDDIQLDAGFRLDLLVDQCVIVELKAVPDLLPVHTAQVITYLKLSQHRLGFLINFNVPLIKDGIKRIAL</sequence>
<evidence type="ECO:0000313" key="2">
    <source>
        <dbReference type="Proteomes" id="UP000033607"/>
    </source>
</evidence>
<protein>
    <submittedName>
        <fullName evidence="1">GxxExxY protein</fullName>
    </submittedName>
</protein>
<dbReference type="PATRIC" id="fig|1637645.4.peg.2615"/>
<name>A0A0F5YA12_9CYAN</name>
<evidence type="ECO:0000313" key="1">
    <source>
        <dbReference type="EMBL" id="KKD35771.1"/>
    </source>
</evidence>
<accession>A0A0F5YA12</accession>
<organism evidence="1 2">
    <name type="scientific">Limnoraphis robusta CS-951</name>
    <dbReference type="NCBI Taxonomy" id="1637645"/>
    <lineage>
        <taxon>Bacteria</taxon>
        <taxon>Bacillati</taxon>
        <taxon>Cyanobacteriota</taxon>
        <taxon>Cyanophyceae</taxon>
        <taxon>Oscillatoriophycideae</taxon>
        <taxon>Oscillatoriales</taxon>
        <taxon>Sirenicapillariaceae</taxon>
        <taxon>Limnoraphis</taxon>
    </lineage>
</organism>